<proteinExistence type="predicted"/>
<dbReference type="AlphaFoldDB" id="A0A9P6CEG7"/>
<keyword evidence="3" id="KW-1185">Reference proteome</keyword>
<dbReference type="EMBL" id="MU150268">
    <property type="protein sequence ID" value="KAF9462847.1"/>
    <property type="molecule type" value="Genomic_DNA"/>
</dbReference>
<dbReference type="GO" id="GO:0005524">
    <property type="term" value="F:ATP binding"/>
    <property type="evidence" value="ECO:0007669"/>
    <property type="project" value="InterPro"/>
</dbReference>
<dbReference type="GO" id="GO:0004674">
    <property type="term" value="F:protein serine/threonine kinase activity"/>
    <property type="evidence" value="ECO:0007669"/>
    <property type="project" value="TreeGrafter"/>
</dbReference>
<dbReference type="PANTHER" id="PTHR44329">
    <property type="entry name" value="SERINE/THREONINE-PROTEIN KINASE TNNI3K-RELATED"/>
    <property type="match status" value="1"/>
</dbReference>
<sequence>MLSIPGWGDDIISDSRHAGSTRESGFGVGPGGSSEPNYRFFIKLLANYCDPDKLKAIERLLNPNANFNQLKNPNLLPSFFLKSRLFLEGTPAIISPWLHQGNIRGYVERNPRTDIFLKICTVADTLNYLHRNEVVHGNLKPSNILIDDCGSIVLVDYGRSHIIDPCNPENGLRSARYAAPELVDGSVKNRTYKSDVYAFASVSIEILTGVKPFSSASSDVDIVLALFHQECPYHFTDHLNSHHGVLSQAFWGLMNACWKADPDRRPDMPEICVSLRRMGSSVSGENNVNP</sequence>
<dbReference type="Gene3D" id="1.10.510.10">
    <property type="entry name" value="Transferase(Phosphotransferase) domain 1"/>
    <property type="match status" value="1"/>
</dbReference>
<name>A0A9P6CEG7_9AGAR</name>
<accession>A0A9P6CEG7</accession>
<keyword evidence="2" id="KW-0808">Transferase</keyword>
<protein>
    <submittedName>
        <fullName evidence="2">Kinase-like domain-containing protein</fullName>
    </submittedName>
</protein>
<feature type="domain" description="Protein kinase" evidence="1">
    <location>
        <begin position="1"/>
        <end position="290"/>
    </location>
</feature>
<dbReference type="Proteomes" id="UP000807353">
    <property type="component" value="Unassembled WGS sequence"/>
</dbReference>
<dbReference type="PROSITE" id="PS50011">
    <property type="entry name" value="PROTEIN_KINASE_DOM"/>
    <property type="match status" value="1"/>
</dbReference>
<reference evidence="2" key="1">
    <citation type="submission" date="2020-11" db="EMBL/GenBank/DDBJ databases">
        <authorList>
            <consortium name="DOE Joint Genome Institute"/>
            <person name="Ahrendt S."/>
            <person name="Riley R."/>
            <person name="Andreopoulos W."/>
            <person name="Labutti K."/>
            <person name="Pangilinan J."/>
            <person name="Ruiz-Duenas F.J."/>
            <person name="Barrasa J.M."/>
            <person name="Sanchez-Garcia M."/>
            <person name="Camarero S."/>
            <person name="Miyauchi S."/>
            <person name="Serrano A."/>
            <person name="Linde D."/>
            <person name="Babiker R."/>
            <person name="Drula E."/>
            <person name="Ayuso-Fernandez I."/>
            <person name="Pacheco R."/>
            <person name="Padilla G."/>
            <person name="Ferreira P."/>
            <person name="Barriuso J."/>
            <person name="Kellner H."/>
            <person name="Castanera R."/>
            <person name="Alfaro M."/>
            <person name="Ramirez L."/>
            <person name="Pisabarro A.G."/>
            <person name="Kuo A."/>
            <person name="Tritt A."/>
            <person name="Lipzen A."/>
            <person name="He G."/>
            <person name="Yan M."/>
            <person name="Ng V."/>
            <person name="Cullen D."/>
            <person name="Martin F."/>
            <person name="Rosso M.-N."/>
            <person name="Henrissat B."/>
            <person name="Hibbett D."/>
            <person name="Martinez A.T."/>
            <person name="Grigoriev I.V."/>
        </authorList>
    </citation>
    <scope>NUCLEOTIDE SEQUENCE</scope>
    <source>
        <strain evidence="2">CBS 247.69</strain>
    </source>
</reference>
<evidence type="ECO:0000259" key="1">
    <source>
        <dbReference type="PROSITE" id="PS50011"/>
    </source>
</evidence>
<dbReference type="InterPro" id="IPR000719">
    <property type="entry name" value="Prot_kinase_dom"/>
</dbReference>
<evidence type="ECO:0000313" key="3">
    <source>
        <dbReference type="Proteomes" id="UP000807353"/>
    </source>
</evidence>
<dbReference type="SUPFAM" id="SSF56112">
    <property type="entry name" value="Protein kinase-like (PK-like)"/>
    <property type="match status" value="1"/>
</dbReference>
<dbReference type="InterPro" id="IPR011009">
    <property type="entry name" value="Kinase-like_dom_sf"/>
</dbReference>
<dbReference type="OrthoDB" id="346907at2759"/>
<dbReference type="InterPro" id="IPR051681">
    <property type="entry name" value="Ser/Thr_Kinases-Pseudokinases"/>
</dbReference>
<comment type="caution">
    <text evidence="2">The sequence shown here is derived from an EMBL/GenBank/DDBJ whole genome shotgun (WGS) entry which is preliminary data.</text>
</comment>
<evidence type="ECO:0000313" key="2">
    <source>
        <dbReference type="EMBL" id="KAF9462847.1"/>
    </source>
</evidence>
<dbReference type="Pfam" id="PF00069">
    <property type="entry name" value="Pkinase"/>
    <property type="match status" value="1"/>
</dbReference>
<organism evidence="2 3">
    <name type="scientific">Collybia nuda</name>
    <dbReference type="NCBI Taxonomy" id="64659"/>
    <lineage>
        <taxon>Eukaryota</taxon>
        <taxon>Fungi</taxon>
        <taxon>Dikarya</taxon>
        <taxon>Basidiomycota</taxon>
        <taxon>Agaricomycotina</taxon>
        <taxon>Agaricomycetes</taxon>
        <taxon>Agaricomycetidae</taxon>
        <taxon>Agaricales</taxon>
        <taxon>Tricholomatineae</taxon>
        <taxon>Clitocybaceae</taxon>
        <taxon>Collybia</taxon>
    </lineage>
</organism>
<keyword evidence="2" id="KW-0418">Kinase</keyword>
<gene>
    <name evidence="2" type="ORF">BDZ94DRAFT_1260443</name>
</gene>